<evidence type="ECO:0000259" key="6">
    <source>
        <dbReference type="Pfam" id="PF13664"/>
    </source>
</evidence>
<evidence type="ECO:0000256" key="3">
    <source>
        <dbReference type="ARBA" id="ARBA00022989"/>
    </source>
</evidence>
<feature type="domain" description="TMEM205-like" evidence="6">
    <location>
        <begin position="11"/>
        <end position="101"/>
    </location>
</feature>
<gene>
    <name evidence="7" type="ORF">JJQ90_21825</name>
</gene>
<keyword evidence="3 5" id="KW-1133">Transmembrane helix</keyword>
<feature type="transmembrane region" description="Helical" evidence="5">
    <location>
        <begin position="50"/>
        <end position="68"/>
    </location>
</feature>
<dbReference type="Pfam" id="PF13664">
    <property type="entry name" value="DUF4149"/>
    <property type="match status" value="1"/>
</dbReference>
<dbReference type="EMBL" id="JAERQM010000007">
    <property type="protein sequence ID" value="MBU8546375.1"/>
    <property type="molecule type" value="Genomic_DNA"/>
</dbReference>
<evidence type="ECO:0000256" key="2">
    <source>
        <dbReference type="ARBA" id="ARBA00022692"/>
    </source>
</evidence>
<comment type="caution">
    <text evidence="7">The sequence shown here is derived from an EMBL/GenBank/DDBJ whole genome shotgun (WGS) entry which is preliminary data.</text>
</comment>
<sequence>MTALLLIALFATALLFGGMAFFAAVLAPLVFRLLPAEQAGHFLRGIFPRYYLWVLGTSAAACVALFPLSKLDSGIMAAIAALTFWLRQVLMPRINALSDRAKAGDAEAARGFAFTHRLSVAANLLQLVAAGAVLAGFLT</sequence>
<feature type="transmembrane region" description="Helical" evidence="5">
    <location>
        <begin position="120"/>
        <end position="138"/>
    </location>
</feature>
<reference evidence="7 8" key="1">
    <citation type="submission" date="2021-01" db="EMBL/GenBank/DDBJ databases">
        <title>Roseomonas sp. nov, a bacterium isolated from an oil production mixture in Yumen Oilfield.</title>
        <authorList>
            <person name="Wu D."/>
        </authorList>
    </citation>
    <scope>NUCLEOTIDE SEQUENCE [LARGE SCALE GENOMIC DNA]</scope>
    <source>
        <strain evidence="7 8">ROY-5-3</strain>
    </source>
</reference>
<dbReference type="Proteomes" id="UP000689967">
    <property type="component" value="Unassembled WGS sequence"/>
</dbReference>
<dbReference type="InterPro" id="IPR025423">
    <property type="entry name" value="TMEM205-like"/>
</dbReference>
<organism evidence="7 8">
    <name type="scientific">Falsiroseomonas oleicola</name>
    <dbReference type="NCBI Taxonomy" id="2801474"/>
    <lineage>
        <taxon>Bacteria</taxon>
        <taxon>Pseudomonadati</taxon>
        <taxon>Pseudomonadota</taxon>
        <taxon>Alphaproteobacteria</taxon>
        <taxon>Acetobacterales</taxon>
        <taxon>Roseomonadaceae</taxon>
        <taxon>Falsiroseomonas</taxon>
    </lineage>
</organism>
<keyword evidence="2 5" id="KW-0812">Transmembrane</keyword>
<dbReference type="RefSeq" id="WP_216878388.1">
    <property type="nucleotide sequence ID" value="NZ_JAERQM010000007.1"/>
</dbReference>
<evidence type="ECO:0000313" key="7">
    <source>
        <dbReference type="EMBL" id="MBU8546375.1"/>
    </source>
</evidence>
<keyword evidence="8" id="KW-1185">Reference proteome</keyword>
<feature type="transmembrane region" description="Helical" evidence="5">
    <location>
        <begin position="6"/>
        <end position="30"/>
    </location>
</feature>
<comment type="subcellular location">
    <subcellularLocation>
        <location evidence="1">Membrane</location>
    </subcellularLocation>
</comment>
<evidence type="ECO:0000313" key="8">
    <source>
        <dbReference type="Proteomes" id="UP000689967"/>
    </source>
</evidence>
<keyword evidence="4 5" id="KW-0472">Membrane</keyword>
<evidence type="ECO:0000256" key="1">
    <source>
        <dbReference type="ARBA" id="ARBA00004370"/>
    </source>
</evidence>
<accession>A0ABS6HCD8</accession>
<protein>
    <submittedName>
        <fullName evidence="7">DUF4149 domain-containing protein</fullName>
    </submittedName>
</protein>
<evidence type="ECO:0000256" key="5">
    <source>
        <dbReference type="SAM" id="Phobius"/>
    </source>
</evidence>
<name>A0ABS6HCD8_9PROT</name>
<proteinExistence type="predicted"/>
<evidence type="ECO:0000256" key="4">
    <source>
        <dbReference type="ARBA" id="ARBA00023136"/>
    </source>
</evidence>